<dbReference type="InterPro" id="IPR004046">
    <property type="entry name" value="GST_C"/>
</dbReference>
<feature type="domain" description="GST C-terminal" evidence="6">
    <location>
        <begin position="78"/>
        <end position="219"/>
    </location>
</feature>
<dbReference type="PANTHER" id="PTHR43986:SF1">
    <property type="entry name" value="ELONGATION FACTOR 1-GAMMA"/>
    <property type="match status" value="1"/>
</dbReference>
<evidence type="ECO:0000313" key="7">
    <source>
        <dbReference type="EMBL" id="OMJ66652.1"/>
    </source>
</evidence>
<keyword evidence="8" id="KW-1185">Reference proteome</keyword>
<evidence type="ECO:0000259" key="6">
    <source>
        <dbReference type="PROSITE" id="PS50405"/>
    </source>
</evidence>
<dbReference type="SMART" id="SM01183">
    <property type="entry name" value="EF1G"/>
    <property type="match status" value="1"/>
</dbReference>
<evidence type="ECO:0000256" key="3">
    <source>
        <dbReference type="PROSITE-ProRule" id="PRU00519"/>
    </source>
</evidence>
<organism evidence="7 8">
    <name type="scientific">Stentor coeruleus</name>
    <dbReference type="NCBI Taxonomy" id="5963"/>
    <lineage>
        <taxon>Eukaryota</taxon>
        <taxon>Sar</taxon>
        <taxon>Alveolata</taxon>
        <taxon>Ciliophora</taxon>
        <taxon>Postciliodesmatophora</taxon>
        <taxon>Heterotrichea</taxon>
        <taxon>Heterotrichida</taxon>
        <taxon>Stentoridae</taxon>
        <taxon>Stentor</taxon>
    </lineage>
</organism>
<dbReference type="Gene3D" id="1.20.1050.10">
    <property type="match status" value="1"/>
</dbReference>
<dbReference type="InterPro" id="IPR010987">
    <property type="entry name" value="Glutathione-S-Trfase_C-like"/>
</dbReference>
<keyword evidence="1 3" id="KW-0251">Elongation factor</keyword>
<dbReference type="Proteomes" id="UP000187209">
    <property type="component" value="Unassembled WGS sequence"/>
</dbReference>
<dbReference type="InterPro" id="IPR036282">
    <property type="entry name" value="Glutathione-S-Trfase_C_sf"/>
</dbReference>
<dbReference type="OrthoDB" id="292533at2759"/>
<keyword evidence="2 3" id="KW-0648">Protein biosynthesis</keyword>
<evidence type="ECO:0000256" key="4">
    <source>
        <dbReference type="SAM" id="MobiDB-lite"/>
    </source>
</evidence>
<feature type="region of interest" description="Disordered" evidence="4">
    <location>
        <begin position="211"/>
        <end position="248"/>
    </location>
</feature>
<dbReference type="EMBL" id="MPUH01001666">
    <property type="protein sequence ID" value="OMJ66652.1"/>
    <property type="molecule type" value="Genomic_DNA"/>
</dbReference>
<reference evidence="7 8" key="1">
    <citation type="submission" date="2016-11" db="EMBL/GenBank/DDBJ databases">
        <title>The macronuclear genome of Stentor coeruleus: a giant cell with tiny introns.</title>
        <authorList>
            <person name="Slabodnick M."/>
            <person name="Ruby J.G."/>
            <person name="Reiff S.B."/>
            <person name="Swart E.C."/>
            <person name="Gosai S."/>
            <person name="Prabakaran S."/>
            <person name="Witkowska E."/>
            <person name="Larue G.E."/>
            <person name="Fisher S."/>
            <person name="Freeman R.M."/>
            <person name="Gunawardena J."/>
            <person name="Chu W."/>
            <person name="Stover N.A."/>
            <person name="Gregory B.D."/>
            <person name="Nowacki M."/>
            <person name="Derisi J."/>
            <person name="Roy S.W."/>
            <person name="Marshall W.F."/>
            <person name="Sood P."/>
        </authorList>
    </citation>
    <scope>NUCLEOTIDE SEQUENCE [LARGE SCALE GENOMIC DNA]</scope>
    <source>
        <strain evidence="7">WM001</strain>
    </source>
</reference>
<dbReference type="Gene3D" id="3.30.70.1010">
    <property type="entry name" value="Translation elongation factor EF1B, gamma chain, conserved domain"/>
    <property type="match status" value="1"/>
</dbReference>
<dbReference type="PROSITE" id="PS50405">
    <property type="entry name" value="GST_CTER"/>
    <property type="match status" value="1"/>
</dbReference>
<accession>A0A1R2AQ52</accession>
<proteinExistence type="predicted"/>
<dbReference type="GO" id="GO:0003746">
    <property type="term" value="F:translation elongation factor activity"/>
    <property type="evidence" value="ECO:0007669"/>
    <property type="project" value="UniProtKB-UniRule"/>
</dbReference>
<sequence length="407" mass="46526">MKVLTQYGNPEGNKIAVTAALVGTPVVFCKEWQSRSKELAKQTFGQQAPIFESSFGYFTHATPVLKFLANTHNLYPSVLEQRVQIDEFLEISKDDLDKPIKLWLDMVFGNVQTDAEKLKKAQADVKKFLFIIEQKLKKTSHIVGTSLTIADISLACSLTWAFRVVFDEKYRKPLNALNAWYTKIATLPQFVSVWGTVKLAKVALEAPAPTVKVEPPKPAPKKEEEKKAPAKPKDDDEDEEKPAAKQVNPLDLLPPTTFELDEWKKLITNTKDRKSVMPTFWEKLDKAGWSAWFIHYEKAEGEGEKMVPFENLLDGFVQRMESIRRYSFGTMGIYGDVPSLEIKGCLLMRGQDILQGLLDHPQFEYCKRAKADWENDCDRKRLEDFWANVNDNDTVDGLVVQVIRFWK</sequence>
<dbReference type="GO" id="GO:0005737">
    <property type="term" value="C:cytoplasm"/>
    <property type="evidence" value="ECO:0007669"/>
    <property type="project" value="TreeGrafter"/>
</dbReference>
<name>A0A1R2AQ52_9CILI</name>
<dbReference type="SUPFAM" id="SSF89942">
    <property type="entry name" value="eEF1-gamma domain"/>
    <property type="match status" value="1"/>
</dbReference>
<comment type="caution">
    <text evidence="7">The sequence shown here is derived from an EMBL/GenBank/DDBJ whole genome shotgun (WGS) entry which is preliminary data.</text>
</comment>
<evidence type="ECO:0000256" key="2">
    <source>
        <dbReference type="ARBA" id="ARBA00022917"/>
    </source>
</evidence>
<dbReference type="InterPro" id="IPR036433">
    <property type="entry name" value="EF1B_G_C_sf"/>
</dbReference>
<dbReference type="PROSITE" id="PS50040">
    <property type="entry name" value="EF1G_C"/>
    <property type="match status" value="1"/>
</dbReference>
<gene>
    <name evidence="7" type="ORF">SteCoe_36437</name>
</gene>
<dbReference type="Pfam" id="PF00647">
    <property type="entry name" value="EF1G"/>
    <property type="match status" value="1"/>
</dbReference>
<evidence type="ECO:0000313" key="8">
    <source>
        <dbReference type="Proteomes" id="UP000187209"/>
    </source>
</evidence>
<protein>
    <recommendedName>
        <fullName evidence="9">GST C-terminal domain-containing protein</fullName>
    </recommendedName>
</protein>
<dbReference type="GO" id="GO:0005634">
    <property type="term" value="C:nucleus"/>
    <property type="evidence" value="ECO:0007669"/>
    <property type="project" value="TreeGrafter"/>
</dbReference>
<evidence type="ECO:0000259" key="5">
    <source>
        <dbReference type="PROSITE" id="PS50040"/>
    </source>
</evidence>
<dbReference type="PANTHER" id="PTHR43986">
    <property type="entry name" value="ELONGATION FACTOR 1-GAMMA"/>
    <property type="match status" value="1"/>
</dbReference>
<feature type="domain" description="EF-1-gamma C-terminal" evidence="5">
    <location>
        <begin position="246"/>
        <end position="407"/>
    </location>
</feature>
<dbReference type="InterPro" id="IPR050802">
    <property type="entry name" value="EF-GSTs"/>
</dbReference>
<evidence type="ECO:0000256" key="1">
    <source>
        <dbReference type="ARBA" id="ARBA00022768"/>
    </source>
</evidence>
<dbReference type="Pfam" id="PF00043">
    <property type="entry name" value="GST_C"/>
    <property type="match status" value="1"/>
</dbReference>
<feature type="compositionally biased region" description="Basic and acidic residues" evidence="4">
    <location>
        <begin position="220"/>
        <end position="234"/>
    </location>
</feature>
<dbReference type="InterPro" id="IPR001662">
    <property type="entry name" value="EF1B_G_C"/>
</dbReference>
<evidence type="ECO:0008006" key="9">
    <source>
        <dbReference type="Google" id="ProtNLM"/>
    </source>
</evidence>
<dbReference type="AlphaFoldDB" id="A0A1R2AQ52"/>
<dbReference type="SUPFAM" id="SSF47616">
    <property type="entry name" value="GST C-terminal domain-like"/>
    <property type="match status" value="1"/>
</dbReference>